<evidence type="ECO:0000259" key="2">
    <source>
        <dbReference type="Pfam" id="PF12172"/>
    </source>
</evidence>
<dbReference type="PANTHER" id="PTHR34075:SF5">
    <property type="entry name" value="BLR3430 PROTEIN"/>
    <property type="match status" value="1"/>
</dbReference>
<evidence type="ECO:0000313" key="4">
    <source>
        <dbReference type="Proteomes" id="UP001604043"/>
    </source>
</evidence>
<dbReference type="InterPro" id="IPR012340">
    <property type="entry name" value="NA-bd_OB-fold"/>
</dbReference>
<dbReference type="InterPro" id="IPR052513">
    <property type="entry name" value="Thioester_dehydratase-like"/>
</dbReference>
<dbReference type="EMBL" id="JBAFUR010000010">
    <property type="protein sequence ID" value="MFG1255359.1"/>
    <property type="molecule type" value="Genomic_DNA"/>
</dbReference>
<feature type="domain" description="ChsH2 rubredoxin-like zinc ribbon" evidence="2">
    <location>
        <begin position="20"/>
        <end position="48"/>
    </location>
</feature>
<dbReference type="InterPro" id="IPR022002">
    <property type="entry name" value="ChsH2_Znr"/>
</dbReference>
<dbReference type="PANTHER" id="PTHR34075">
    <property type="entry name" value="BLR3430 PROTEIN"/>
    <property type="match status" value="1"/>
</dbReference>
<dbReference type="Gene3D" id="6.10.30.10">
    <property type="match status" value="1"/>
</dbReference>
<evidence type="ECO:0000259" key="1">
    <source>
        <dbReference type="Pfam" id="PF01796"/>
    </source>
</evidence>
<dbReference type="SUPFAM" id="SSF50249">
    <property type="entry name" value="Nucleic acid-binding proteins"/>
    <property type="match status" value="1"/>
</dbReference>
<keyword evidence="4" id="KW-1185">Reference proteome</keyword>
<protein>
    <submittedName>
        <fullName evidence="3">OB-fold domain-containing protein</fullName>
    </submittedName>
</protein>
<gene>
    <name evidence="3" type="ORF">V5F30_24325</name>
</gene>
<proteinExistence type="predicted"/>
<organism evidence="3 4">
    <name type="scientific">Xanthobacter aminoxidans</name>
    <dbReference type="NCBI Taxonomy" id="186280"/>
    <lineage>
        <taxon>Bacteria</taxon>
        <taxon>Pseudomonadati</taxon>
        <taxon>Pseudomonadota</taxon>
        <taxon>Alphaproteobacteria</taxon>
        <taxon>Hyphomicrobiales</taxon>
        <taxon>Xanthobacteraceae</taxon>
        <taxon>Xanthobacter</taxon>
    </lineage>
</organism>
<dbReference type="Proteomes" id="UP001604043">
    <property type="component" value="Unassembled WGS sequence"/>
</dbReference>
<name>A0ABW6ZQV7_9HYPH</name>
<sequence length="130" mass="14546">MVERAIPSPVIDAESAPFYAAAREGRFLVRRCTETGRFHWYPRALCPFSLKETEWVEASGRGEIYSYSVMRRSDPPYAIAYVRLEEGPVMLTNIVECDFDALAVGQKVGLVFVPTAGEGTPVPCFRVVRP</sequence>
<dbReference type="RefSeq" id="WP_394010276.1">
    <property type="nucleotide sequence ID" value="NZ_JBAFUR010000010.1"/>
</dbReference>
<feature type="domain" description="ChsH2 C-terminal OB-fold" evidence="1">
    <location>
        <begin position="55"/>
        <end position="113"/>
    </location>
</feature>
<dbReference type="Pfam" id="PF01796">
    <property type="entry name" value="OB_ChsH2_C"/>
    <property type="match status" value="1"/>
</dbReference>
<dbReference type="Pfam" id="PF12172">
    <property type="entry name" value="zf-ChsH2"/>
    <property type="match status" value="1"/>
</dbReference>
<comment type="caution">
    <text evidence="3">The sequence shown here is derived from an EMBL/GenBank/DDBJ whole genome shotgun (WGS) entry which is preliminary data.</text>
</comment>
<dbReference type="InterPro" id="IPR002878">
    <property type="entry name" value="ChsH2_C"/>
</dbReference>
<evidence type="ECO:0000313" key="3">
    <source>
        <dbReference type="EMBL" id="MFG1255359.1"/>
    </source>
</evidence>
<reference evidence="3 4" key="1">
    <citation type="submission" date="2024-02" db="EMBL/GenBank/DDBJ databases">
        <title>Expansion and revision of Xanthobacter and proposal of Roseixanthobacter gen. nov.</title>
        <authorList>
            <person name="Soltysiak M.P.M."/>
            <person name="Jalihal A."/>
            <person name="Ory A."/>
            <person name="Chrisophersen C."/>
            <person name="Lee A.D."/>
            <person name="Boulton J."/>
            <person name="Springer M."/>
        </authorList>
    </citation>
    <scope>NUCLEOTIDE SEQUENCE [LARGE SCALE GENOMIC DNA]</scope>
    <source>
        <strain evidence="3 4">CB5</strain>
    </source>
</reference>
<accession>A0ABW6ZQV7</accession>